<evidence type="ECO:0000259" key="2">
    <source>
        <dbReference type="PROSITE" id="PS51192"/>
    </source>
</evidence>
<dbReference type="InterPro" id="IPR014001">
    <property type="entry name" value="Helicase_ATP-bd"/>
</dbReference>
<organism evidence="3">
    <name type="scientific">viral metagenome</name>
    <dbReference type="NCBI Taxonomy" id="1070528"/>
    <lineage>
        <taxon>unclassified sequences</taxon>
        <taxon>metagenomes</taxon>
        <taxon>organismal metagenomes</taxon>
    </lineage>
</organism>
<dbReference type="SUPFAM" id="SSF52540">
    <property type="entry name" value="P-loop containing nucleoside triphosphate hydrolases"/>
    <property type="match status" value="2"/>
</dbReference>
<dbReference type="EMBL" id="MN739778">
    <property type="protein sequence ID" value="QHT26078.1"/>
    <property type="molecule type" value="Genomic_DNA"/>
</dbReference>
<reference evidence="3" key="1">
    <citation type="journal article" date="2020" name="Nature">
        <title>Giant virus diversity and host interactions through global metagenomics.</title>
        <authorList>
            <person name="Schulz F."/>
            <person name="Roux S."/>
            <person name="Paez-Espino D."/>
            <person name="Jungbluth S."/>
            <person name="Walsh D.A."/>
            <person name="Denef V.J."/>
            <person name="McMahon K.D."/>
            <person name="Konstantinidis K.T."/>
            <person name="Eloe-Fadrosh E.A."/>
            <person name="Kyrpides N.C."/>
            <person name="Woyke T."/>
        </authorList>
    </citation>
    <scope>NUCLEOTIDE SEQUENCE</scope>
    <source>
        <strain evidence="3">GVMAG-M-3300023179-27</strain>
    </source>
</reference>
<dbReference type="GO" id="GO:0005524">
    <property type="term" value="F:ATP binding"/>
    <property type="evidence" value="ECO:0007669"/>
    <property type="project" value="InterPro"/>
</dbReference>
<sequence>MFNSEHSEDIELTQMSSEQFYESIKHIEEDRSEEKDLDKLMKKEYTYPEVNDEQLQYKLYKKREFYPHKIPERPDINDYNDIKDYRDNVCGRSFTLHEHQSLLSNFINPDTPYKGVIIFHGLGTGKTCAGIAIAEKFKSMVQKYNTKIHILVSGPLIKESWKHHLLKCTGETYLKSTDNGSYVDEVEKERNTKLAMMQALQYYKFMSYRSFYKRVLGEKIVDRKVTSGDKTKVSYRKTEEGEFERDIAVDRIHSLNNTLIIVDEAHNLTGNAYGEALKKIIDNSINLKIVLMSATPMKNLAHDIVELINFIRPKDSPMERDKIFNINKNHLMELKPGGLDYFKKMASGYISHVRGADPLIFAKRVDMGTRPKGLIFTKVVQCVMLPFQRKAYDGAIKEAEEDALDRKSEAVANFSFPTLSNDRKELYGSYGKEGLTLVKNQLKIAYDQLNKRIATEIFQNPNEQDLIYLTQDGKTVTGKIFKQPYLKLFSIKFAKALKKLNRLVVNKKGSKTAFVYSNLVKIGIDLFQEVLLQNGYLEYQEDSSNYQLTSETRCYYCGKTYGEHVHKSNRTKQDKNDTETNSESDANTIVKVSESSTEYGKKDKKDIPEHKFYPATFVSITGKSSEEGTEIIPEDKMRILKTVFSHIENKEGKFIKFVLGSKVMNEGISLENVGEVHILDVYFNLGKVDQTIGRAIRFCSHYKLMNEENVFPEVKVYKYVVSLGNDNLSSEEELYQKAELKYMLIKKIERAMKEVAVDCPLNMYGNMFKEEIEEFKNCGEDGHEQCPTICDYQKCNYKCSDLKLNAEFYDPTRNIYKKITKDNLDYSTFTQSLARGEIEYAKIKIKELYVLNYMYTARDILKYVKQSYNDEKRELFDDFFIFKALDELIPITENDFNSFKDTVFDKDNRAGYLIYVDKYYIFQPFDQNEDVPMYYRTKYVKPISQSLSLYNYLKTNIQYQNYKDKGKRKEQNDKHLLKDDNTIYDFDTVMDYYDSRDEFKYVGIIDKELSRRKTKNLDEIKDVFKIREKRAKVLEKKRGTGIPSLKGAVCSTAKNKSYLEKIGKLLGLTKMSSTRTSICEQIKDKMLYMEKYSTEADKNKLTYVMIPSNHPLYPFPYNLEDRIEYIKEKINKEIKFKLDLSVKTKKKADGLPSYEIHIKDNSKLKDYESFLKSLNATLKSGIWTIEVN</sequence>
<name>A0A6C0EB41_9ZZZZ</name>
<dbReference type="SMART" id="SM00487">
    <property type="entry name" value="DEXDc"/>
    <property type="match status" value="1"/>
</dbReference>
<proteinExistence type="predicted"/>
<dbReference type="InterPro" id="IPR006935">
    <property type="entry name" value="Helicase/UvrB_N"/>
</dbReference>
<protein>
    <recommendedName>
        <fullName evidence="2">Helicase ATP-binding domain-containing protein</fullName>
    </recommendedName>
</protein>
<dbReference type="GO" id="GO:0016787">
    <property type="term" value="F:hydrolase activity"/>
    <property type="evidence" value="ECO:0007669"/>
    <property type="project" value="InterPro"/>
</dbReference>
<dbReference type="InterPro" id="IPR027417">
    <property type="entry name" value="P-loop_NTPase"/>
</dbReference>
<evidence type="ECO:0000256" key="1">
    <source>
        <dbReference type="SAM" id="MobiDB-lite"/>
    </source>
</evidence>
<feature type="domain" description="Helicase ATP-binding" evidence="2">
    <location>
        <begin position="107"/>
        <end position="314"/>
    </location>
</feature>
<dbReference type="PROSITE" id="PS51192">
    <property type="entry name" value="HELICASE_ATP_BIND_1"/>
    <property type="match status" value="1"/>
</dbReference>
<feature type="region of interest" description="Disordered" evidence="1">
    <location>
        <begin position="568"/>
        <end position="589"/>
    </location>
</feature>
<accession>A0A6C0EB41</accession>
<evidence type="ECO:0000313" key="3">
    <source>
        <dbReference type="EMBL" id="QHT26078.1"/>
    </source>
</evidence>
<dbReference type="GO" id="GO:0003677">
    <property type="term" value="F:DNA binding"/>
    <property type="evidence" value="ECO:0007669"/>
    <property type="project" value="InterPro"/>
</dbReference>
<feature type="compositionally biased region" description="Basic and acidic residues" evidence="1">
    <location>
        <begin position="568"/>
        <end position="578"/>
    </location>
</feature>
<dbReference type="Gene3D" id="3.40.50.300">
    <property type="entry name" value="P-loop containing nucleotide triphosphate hydrolases"/>
    <property type="match status" value="2"/>
</dbReference>
<dbReference type="AlphaFoldDB" id="A0A6C0EB41"/>
<dbReference type="Pfam" id="PF04851">
    <property type="entry name" value="ResIII"/>
    <property type="match status" value="1"/>
</dbReference>